<evidence type="ECO:0000256" key="10">
    <source>
        <dbReference type="ARBA" id="ARBA00047287"/>
    </source>
</evidence>
<feature type="domain" description="DUS-like FMN-binding" evidence="15">
    <location>
        <begin position="21"/>
        <end position="298"/>
    </location>
</feature>
<evidence type="ECO:0000256" key="4">
    <source>
        <dbReference type="ARBA" id="ARBA00022694"/>
    </source>
</evidence>
<dbReference type="Pfam" id="PF01207">
    <property type="entry name" value="Dus"/>
    <property type="match status" value="1"/>
</dbReference>
<comment type="catalytic activity">
    <reaction evidence="13">
        <text>5,6-dihydrouridine(17) in tRNA + NADP(+) = uridine(17) in tRNA + NADPH + H(+)</text>
        <dbReference type="Rhea" id="RHEA:53368"/>
        <dbReference type="Rhea" id="RHEA-COMP:13541"/>
        <dbReference type="Rhea" id="RHEA-COMP:13542"/>
        <dbReference type="ChEBI" id="CHEBI:15378"/>
        <dbReference type="ChEBI" id="CHEBI:57783"/>
        <dbReference type="ChEBI" id="CHEBI:58349"/>
        <dbReference type="ChEBI" id="CHEBI:65315"/>
        <dbReference type="ChEBI" id="CHEBI:74443"/>
        <dbReference type="EC" id="1.3.1.88"/>
    </reaction>
    <physiologicalReaction direction="right-to-left" evidence="13">
        <dbReference type="Rhea" id="RHEA:53370"/>
    </physiologicalReaction>
</comment>
<dbReference type="OrthoDB" id="272303at2759"/>
<dbReference type="InterPro" id="IPR035587">
    <property type="entry name" value="DUS-like_FMN-bd"/>
</dbReference>
<dbReference type="CDD" id="cd02801">
    <property type="entry name" value="DUS_like_FMN"/>
    <property type="match status" value="1"/>
</dbReference>
<name>A0A2G8LBG1_STIJA</name>
<evidence type="ECO:0000256" key="9">
    <source>
        <dbReference type="ARBA" id="ARBA00038890"/>
    </source>
</evidence>
<comment type="catalytic activity">
    <reaction evidence="10">
        <text>5,6-dihydrouridine(17) in tRNA + NAD(+) = uridine(17) in tRNA + NADH + H(+)</text>
        <dbReference type="Rhea" id="RHEA:53372"/>
        <dbReference type="Rhea" id="RHEA-COMP:13541"/>
        <dbReference type="Rhea" id="RHEA-COMP:13542"/>
        <dbReference type="ChEBI" id="CHEBI:15378"/>
        <dbReference type="ChEBI" id="CHEBI:57540"/>
        <dbReference type="ChEBI" id="CHEBI:57945"/>
        <dbReference type="ChEBI" id="CHEBI:65315"/>
        <dbReference type="ChEBI" id="CHEBI:74443"/>
        <dbReference type="EC" id="1.3.1.88"/>
    </reaction>
    <physiologicalReaction direction="right-to-left" evidence="10">
        <dbReference type="Rhea" id="RHEA:53374"/>
    </physiologicalReaction>
</comment>
<dbReference type="InterPro" id="IPR013785">
    <property type="entry name" value="Aldolase_TIM"/>
</dbReference>
<dbReference type="Gene3D" id="3.20.20.70">
    <property type="entry name" value="Aldolase class I"/>
    <property type="match status" value="1"/>
</dbReference>
<feature type="region of interest" description="Disordered" evidence="14">
    <location>
        <begin position="453"/>
        <end position="480"/>
    </location>
</feature>
<dbReference type="SUPFAM" id="SSF51395">
    <property type="entry name" value="FMN-linked oxidoreductases"/>
    <property type="match status" value="1"/>
</dbReference>
<comment type="cofactor">
    <cofactor evidence="1">
        <name>FMN</name>
        <dbReference type="ChEBI" id="CHEBI:58210"/>
    </cofactor>
</comment>
<dbReference type="PANTHER" id="PTHR11082:SF5">
    <property type="entry name" value="TRNA-DIHYDROURIDINE(16_17) SYNTHASE [NAD(P)(+)]-LIKE"/>
    <property type="match status" value="1"/>
</dbReference>
<evidence type="ECO:0000256" key="2">
    <source>
        <dbReference type="ARBA" id="ARBA00022630"/>
    </source>
</evidence>
<evidence type="ECO:0000256" key="3">
    <source>
        <dbReference type="ARBA" id="ARBA00022643"/>
    </source>
</evidence>
<dbReference type="PANTHER" id="PTHR11082">
    <property type="entry name" value="TRNA-DIHYDROURIDINE SYNTHASE"/>
    <property type="match status" value="1"/>
</dbReference>
<evidence type="ECO:0000256" key="7">
    <source>
        <dbReference type="ARBA" id="ARBA00023027"/>
    </source>
</evidence>
<keyword evidence="4" id="KW-0819">tRNA processing</keyword>
<evidence type="ECO:0000256" key="11">
    <source>
        <dbReference type="ARBA" id="ARBA00047652"/>
    </source>
</evidence>
<dbReference type="GO" id="GO:0050660">
    <property type="term" value="F:flavin adenine dinucleotide binding"/>
    <property type="evidence" value="ECO:0007669"/>
    <property type="project" value="InterPro"/>
</dbReference>
<dbReference type="AlphaFoldDB" id="A0A2G8LBG1"/>
<gene>
    <name evidence="16" type="ORF">BSL78_05490</name>
</gene>
<keyword evidence="3" id="KW-0288">FMN</keyword>
<evidence type="ECO:0000256" key="6">
    <source>
        <dbReference type="ARBA" id="ARBA00023002"/>
    </source>
</evidence>
<keyword evidence="7" id="KW-0520">NAD</keyword>
<comment type="caution">
    <text evidence="16">The sequence shown here is derived from an EMBL/GenBank/DDBJ whole genome shotgun (WGS) entry which is preliminary data.</text>
</comment>
<feature type="region of interest" description="Disordered" evidence="14">
    <location>
        <begin position="496"/>
        <end position="533"/>
    </location>
</feature>
<evidence type="ECO:0000256" key="13">
    <source>
        <dbReference type="ARBA" id="ARBA00049467"/>
    </source>
</evidence>
<comment type="similarity">
    <text evidence="8">Belongs to the Dus family. Dus1 subfamily.</text>
</comment>
<evidence type="ECO:0000256" key="12">
    <source>
        <dbReference type="ARBA" id="ARBA00048934"/>
    </source>
</evidence>
<dbReference type="PROSITE" id="PS01136">
    <property type="entry name" value="UPF0034"/>
    <property type="match status" value="1"/>
</dbReference>
<keyword evidence="2" id="KW-0285">Flavoprotein</keyword>
<dbReference type="InterPro" id="IPR018517">
    <property type="entry name" value="tRNA_hU_synthase_CS"/>
</dbReference>
<keyword evidence="17" id="KW-1185">Reference proteome</keyword>
<keyword evidence="6" id="KW-0560">Oxidoreductase</keyword>
<evidence type="ECO:0000256" key="1">
    <source>
        <dbReference type="ARBA" id="ARBA00001917"/>
    </source>
</evidence>
<evidence type="ECO:0000313" key="17">
    <source>
        <dbReference type="Proteomes" id="UP000230750"/>
    </source>
</evidence>
<dbReference type="EC" id="1.3.1.88" evidence="9"/>
<evidence type="ECO:0000256" key="5">
    <source>
        <dbReference type="ARBA" id="ARBA00022857"/>
    </source>
</evidence>
<protein>
    <recommendedName>
        <fullName evidence="9">tRNA-dihydrouridine(16/17) synthase [NAD(P)(+)]</fullName>
        <ecNumber evidence="9">1.3.1.88</ecNumber>
    </recommendedName>
</protein>
<keyword evidence="5" id="KW-0521">NADP</keyword>
<feature type="compositionally biased region" description="Basic and acidic residues" evidence="14">
    <location>
        <begin position="520"/>
        <end position="533"/>
    </location>
</feature>
<comment type="catalytic activity">
    <reaction evidence="12">
        <text>5,6-dihydrouridine(16) in tRNA + NAD(+) = uridine(16) in tRNA + NADH + H(+)</text>
        <dbReference type="Rhea" id="RHEA:53380"/>
        <dbReference type="Rhea" id="RHEA-COMP:13543"/>
        <dbReference type="Rhea" id="RHEA-COMP:13544"/>
        <dbReference type="ChEBI" id="CHEBI:15378"/>
        <dbReference type="ChEBI" id="CHEBI:57540"/>
        <dbReference type="ChEBI" id="CHEBI:57945"/>
        <dbReference type="ChEBI" id="CHEBI:65315"/>
        <dbReference type="ChEBI" id="CHEBI:74443"/>
        <dbReference type="EC" id="1.3.1.88"/>
    </reaction>
    <physiologicalReaction direction="right-to-left" evidence="12">
        <dbReference type="Rhea" id="RHEA:53382"/>
    </physiologicalReaction>
</comment>
<dbReference type="EMBL" id="MRZV01000138">
    <property type="protein sequence ID" value="PIK57582.1"/>
    <property type="molecule type" value="Genomic_DNA"/>
</dbReference>
<feature type="compositionally biased region" description="Polar residues" evidence="14">
    <location>
        <begin position="508"/>
        <end position="519"/>
    </location>
</feature>
<proteinExistence type="inferred from homology"/>
<evidence type="ECO:0000313" key="16">
    <source>
        <dbReference type="EMBL" id="PIK57582.1"/>
    </source>
</evidence>
<evidence type="ECO:0000256" key="14">
    <source>
        <dbReference type="SAM" id="MobiDB-lite"/>
    </source>
</evidence>
<sequence length="533" mass="60476">MEKKSGHDFWQTSLGGAKYVVAPMVAQSELPWRLLSRRHGAQLCYTPMYHSHLFCRDAAYRKVAMETNGEDKPLIFQFCANDPDVFLEAARHVEHICQGVDLNLGCPQGIARRGHYGAFLQDEWDLVFKIINHAHKNLSIPVTCKIRVLETLEKTVEYAKMLERAGAQIITVHGRTREMKGQLTGLADWNLIKAIKEAVNVPVFANGNIQSLVDVERCLEETGVDGVMSAEGNLHNPYLFEGKYPTVWEAADEYLELVKQFPCSMSTIRSHLFRLWHHTLEKHQHLRIPLSKARILEDMVAVSQEVKICCMEDVNEGDEEKHKDGKVQPYWLCQPYFRPSPEETLKKVEATAAKKRAMEEISEKGEDNTITDSSQPQMKYDLCPCGNPCSLRCSFKICKQCCKKKCKALPADCTGHNLLIKTRLERKRREAEEKAKIKVDLKNQIVVEDSSIQGKQTSGGIKKESESTKGVNHPKVPVDTLEHAKEISTIKEDILNGERTSFEESETLNRQNESDGTSFTKDEENTCDVESVR</sequence>
<evidence type="ECO:0000256" key="8">
    <source>
        <dbReference type="ARBA" id="ARBA00038313"/>
    </source>
</evidence>
<dbReference type="STRING" id="307972.A0A2G8LBG1"/>
<dbReference type="Proteomes" id="UP000230750">
    <property type="component" value="Unassembled WGS sequence"/>
</dbReference>
<reference evidence="16 17" key="1">
    <citation type="journal article" date="2017" name="PLoS Biol.">
        <title>The sea cucumber genome provides insights into morphological evolution and visceral regeneration.</title>
        <authorList>
            <person name="Zhang X."/>
            <person name="Sun L."/>
            <person name="Yuan J."/>
            <person name="Sun Y."/>
            <person name="Gao Y."/>
            <person name="Zhang L."/>
            <person name="Li S."/>
            <person name="Dai H."/>
            <person name="Hamel J.F."/>
            <person name="Liu C."/>
            <person name="Yu Y."/>
            <person name="Liu S."/>
            <person name="Lin W."/>
            <person name="Guo K."/>
            <person name="Jin S."/>
            <person name="Xu P."/>
            <person name="Storey K.B."/>
            <person name="Huan P."/>
            <person name="Zhang T."/>
            <person name="Zhou Y."/>
            <person name="Zhang J."/>
            <person name="Lin C."/>
            <person name="Li X."/>
            <person name="Xing L."/>
            <person name="Huo D."/>
            <person name="Sun M."/>
            <person name="Wang L."/>
            <person name="Mercier A."/>
            <person name="Li F."/>
            <person name="Yang H."/>
            <person name="Xiang J."/>
        </authorList>
    </citation>
    <scope>NUCLEOTIDE SEQUENCE [LARGE SCALE GENOMIC DNA]</scope>
    <source>
        <strain evidence="16">Shaxun</strain>
        <tissue evidence="16">Muscle</tissue>
    </source>
</reference>
<evidence type="ECO:0000259" key="15">
    <source>
        <dbReference type="Pfam" id="PF01207"/>
    </source>
</evidence>
<organism evidence="16 17">
    <name type="scientific">Stichopus japonicus</name>
    <name type="common">Sea cucumber</name>
    <dbReference type="NCBI Taxonomy" id="307972"/>
    <lineage>
        <taxon>Eukaryota</taxon>
        <taxon>Metazoa</taxon>
        <taxon>Echinodermata</taxon>
        <taxon>Eleutherozoa</taxon>
        <taxon>Echinozoa</taxon>
        <taxon>Holothuroidea</taxon>
        <taxon>Aspidochirotacea</taxon>
        <taxon>Aspidochirotida</taxon>
        <taxon>Stichopodidae</taxon>
        <taxon>Apostichopus</taxon>
    </lineage>
</organism>
<comment type="catalytic activity">
    <reaction evidence="11">
        <text>5,6-dihydrouridine(16) in tRNA + NADP(+) = uridine(16) in tRNA + NADPH + H(+)</text>
        <dbReference type="Rhea" id="RHEA:53376"/>
        <dbReference type="Rhea" id="RHEA-COMP:13543"/>
        <dbReference type="Rhea" id="RHEA-COMP:13544"/>
        <dbReference type="ChEBI" id="CHEBI:15378"/>
        <dbReference type="ChEBI" id="CHEBI:57783"/>
        <dbReference type="ChEBI" id="CHEBI:58349"/>
        <dbReference type="ChEBI" id="CHEBI:65315"/>
        <dbReference type="ChEBI" id="CHEBI:74443"/>
        <dbReference type="EC" id="1.3.1.88"/>
    </reaction>
    <physiologicalReaction direction="right-to-left" evidence="11">
        <dbReference type="Rhea" id="RHEA:53378"/>
    </physiologicalReaction>
</comment>
<accession>A0A2G8LBG1</accession>
<dbReference type="GO" id="GO:0017150">
    <property type="term" value="F:tRNA dihydrouridine synthase activity"/>
    <property type="evidence" value="ECO:0007669"/>
    <property type="project" value="InterPro"/>
</dbReference>